<accession>K0RP14</accession>
<dbReference type="Proteomes" id="UP000266841">
    <property type="component" value="Unassembled WGS sequence"/>
</dbReference>
<reference evidence="2 3" key="1">
    <citation type="journal article" date="2012" name="Genome Biol.">
        <title>Genome and low-iron response of an oceanic diatom adapted to chronic iron limitation.</title>
        <authorList>
            <person name="Lommer M."/>
            <person name="Specht M."/>
            <person name="Roy A.S."/>
            <person name="Kraemer L."/>
            <person name="Andreson R."/>
            <person name="Gutowska M.A."/>
            <person name="Wolf J."/>
            <person name="Bergner S.V."/>
            <person name="Schilhabel M.B."/>
            <person name="Klostermeier U.C."/>
            <person name="Beiko R.G."/>
            <person name="Rosenstiel P."/>
            <person name="Hippler M."/>
            <person name="Laroche J."/>
        </authorList>
    </citation>
    <scope>NUCLEOTIDE SEQUENCE [LARGE SCALE GENOMIC DNA]</scope>
    <source>
        <strain evidence="2 3">CCMP1005</strain>
    </source>
</reference>
<dbReference type="InterPro" id="IPR011990">
    <property type="entry name" value="TPR-like_helical_dom_sf"/>
</dbReference>
<name>K0RP14_THAOC</name>
<comment type="caution">
    <text evidence="2">The sequence shown here is derived from an EMBL/GenBank/DDBJ whole genome shotgun (WGS) entry which is preliminary data.</text>
</comment>
<dbReference type="Gene3D" id="1.25.40.10">
    <property type="entry name" value="Tetratricopeptide repeat domain"/>
    <property type="match status" value="1"/>
</dbReference>
<evidence type="ECO:0000313" key="2">
    <source>
        <dbReference type="EMBL" id="EJK50631.1"/>
    </source>
</evidence>
<evidence type="ECO:0000256" key="1">
    <source>
        <dbReference type="SAM" id="MobiDB-lite"/>
    </source>
</evidence>
<protein>
    <submittedName>
        <fullName evidence="2">Uncharacterized protein</fullName>
    </submittedName>
</protein>
<organism evidence="2 3">
    <name type="scientific">Thalassiosira oceanica</name>
    <name type="common">Marine diatom</name>
    <dbReference type="NCBI Taxonomy" id="159749"/>
    <lineage>
        <taxon>Eukaryota</taxon>
        <taxon>Sar</taxon>
        <taxon>Stramenopiles</taxon>
        <taxon>Ochrophyta</taxon>
        <taxon>Bacillariophyta</taxon>
        <taxon>Coscinodiscophyceae</taxon>
        <taxon>Thalassiosirophycidae</taxon>
        <taxon>Thalassiosirales</taxon>
        <taxon>Thalassiosiraceae</taxon>
        <taxon>Thalassiosira</taxon>
    </lineage>
</organism>
<gene>
    <name evidence="2" type="ORF">THAOC_30332</name>
</gene>
<feature type="region of interest" description="Disordered" evidence="1">
    <location>
        <begin position="100"/>
        <end position="128"/>
    </location>
</feature>
<dbReference type="SUPFAM" id="SSF81901">
    <property type="entry name" value="HCP-like"/>
    <property type="match status" value="1"/>
</dbReference>
<proteinExistence type="predicted"/>
<feature type="non-terminal residue" evidence="2">
    <location>
        <position position="1"/>
    </location>
</feature>
<evidence type="ECO:0000313" key="3">
    <source>
        <dbReference type="Proteomes" id="UP000266841"/>
    </source>
</evidence>
<keyword evidence="3" id="KW-1185">Reference proteome</keyword>
<feature type="region of interest" description="Disordered" evidence="1">
    <location>
        <begin position="1"/>
        <end position="26"/>
    </location>
</feature>
<dbReference type="EMBL" id="AGNL01043284">
    <property type="protein sequence ID" value="EJK50631.1"/>
    <property type="molecule type" value="Genomic_DNA"/>
</dbReference>
<sequence length="128" mass="13851">SVARASASCPRFRSARNSGKGGKAYGDGMLDRPFCRTLLQKTDSEALAMIRKWVDAGNPMAIYNLGNLYEYGRHGLEKNSSSIEKMPDKISAALVVGAEADGDFPTPSDPEQLSDLARKPSSSRAQRN</sequence>
<dbReference type="AlphaFoldDB" id="K0RP14"/>